<accession>N1R1Y6</accession>
<dbReference type="Gene3D" id="3.30.710.10">
    <property type="entry name" value="Potassium Channel Kv1.1, Chain A"/>
    <property type="match status" value="1"/>
</dbReference>
<dbReference type="Gene3D" id="1.25.40.420">
    <property type="match status" value="1"/>
</dbReference>
<dbReference type="PROSITE" id="PS50144">
    <property type="entry name" value="MATH"/>
    <property type="match status" value="1"/>
</dbReference>
<dbReference type="AlphaFoldDB" id="N1R1Y6"/>
<dbReference type="EnsemblPlants" id="EMT17356">
    <property type="protein sequence ID" value="EMT17356"/>
    <property type="gene ID" value="F775_12164"/>
</dbReference>
<dbReference type="InterPro" id="IPR000210">
    <property type="entry name" value="BTB/POZ_dom"/>
</dbReference>
<organism evidence="3">
    <name type="scientific">Aegilops tauschii</name>
    <name type="common">Tausch's goatgrass</name>
    <name type="synonym">Aegilops squarrosa</name>
    <dbReference type="NCBI Taxonomy" id="37682"/>
    <lineage>
        <taxon>Eukaryota</taxon>
        <taxon>Viridiplantae</taxon>
        <taxon>Streptophyta</taxon>
        <taxon>Embryophyta</taxon>
        <taxon>Tracheophyta</taxon>
        <taxon>Spermatophyta</taxon>
        <taxon>Magnoliopsida</taxon>
        <taxon>Liliopsida</taxon>
        <taxon>Poales</taxon>
        <taxon>Poaceae</taxon>
        <taxon>BOP clade</taxon>
        <taxon>Pooideae</taxon>
        <taxon>Triticodae</taxon>
        <taxon>Triticeae</taxon>
        <taxon>Triticinae</taxon>
        <taxon>Aegilops</taxon>
    </lineage>
</organism>
<dbReference type="InterPro" id="IPR056423">
    <property type="entry name" value="BACK_BPM_SPOP"/>
</dbReference>
<sequence>MASPGTGRRGPSRSAIVANTTSGHHLLTIHGYSRTKGAIPTGKRIKSRSFFIGGHRWRIEYYPNGSKPAVADFVSLTLLLREDVAAGVKDQFDICLAGGEEAAPARRRRRCKRHRWRRDRTFIKRDELESSKHLRNDSFTVRCDIVVFHGYCAADAAAFISVPPCDLRQNLGRLLETKMGADVVFDVGSETIAAHRCVLAACSPVFAAELFGPMKEGNAAGSSVRVEDMDAEVFKALLRFAYTGSLPDMRKEEEDVTCQHLLVAADRYGMERLKLICEEKLCKYIDVGTACAWKTWMRSCSRRCFVSHILARCQICARKRKMYGMERLKLICEEKLCKYIDVGRAASILMLAERHHCEGLKKACFNFLALPANLRATVATDGLQHLSESCRSLMVKLMAMSLDNASECSSNVKTSF</sequence>
<evidence type="ECO:0000313" key="3">
    <source>
        <dbReference type="EnsemblPlants" id="EMT17356"/>
    </source>
</evidence>
<dbReference type="Pfam" id="PF24570">
    <property type="entry name" value="BACK_BPM_SPOP"/>
    <property type="match status" value="1"/>
</dbReference>
<dbReference type="SUPFAM" id="SSF54695">
    <property type="entry name" value="POZ domain"/>
    <property type="match status" value="1"/>
</dbReference>
<protein>
    <submittedName>
        <fullName evidence="3">Protein roadkill</fullName>
    </submittedName>
</protein>
<comment type="pathway">
    <text evidence="1">Protein modification; protein ubiquitination.</text>
</comment>
<evidence type="ECO:0000256" key="2">
    <source>
        <dbReference type="ARBA" id="ARBA00010846"/>
    </source>
</evidence>
<reference evidence="3" key="1">
    <citation type="submission" date="2015-06" db="UniProtKB">
        <authorList>
            <consortium name="EnsemblPlants"/>
        </authorList>
    </citation>
    <scope>IDENTIFICATION</scope>
</reference>
<dbReference type="Pfam" id="PF22486">
    <property type="entry name" value="MATH_2"/>
    <property type="match status" value="1"/>
</dbReference>
<dbReference type="GO" id="GO:0016567">
    <property type="term" value="P:protein ubiquitination"/>
    <property type="evidence" value="ECO:0007669"/>
    <property type="project" value="InterPro"/>
</dbReference>
<dbReference type="SUPFAM" id="SSF49599">
    <property type="entry name" value="TRAF domain-like"/>
    <property type="match status" value="1"/>
</dbReference>
<dbReference type="InterPro" id="IPR045005">
    <property type="entry name" value="BPM1-6"/>
</dbReference>
<proteinExistence type="inferred from homology"/>
<dbReference type="InterPro" id="IPR011333">
    <property type="entry name" value="SKP1/BTB/POZ_sf"/>
</dbReference>
<dbReference type="InterPro" id="IPR002083">
    <property type="entry name" value="MATH/TRAF_dom"/>
</dbReference>
<dbReference type="PROSITE" id="PS50097">
    <property type="entry name" value="BTB"/>
    <property type="match status" value="1"/>
</dbReference>
<dbReference type="CDD" id="cd00121">
    <property type="entry name" value="MATH"/>
    <property type="match status" value="1"/>
</dbReference>
<dbReference type="InterPro" id="IPR008974">
    <property type="entry name" value="TRAF-like"/>
</dbReference>
<dbReference type="PANTHER" id="PTHR26379:SF364">
    <property type="entry name" value="MATH DOMAIN-CONTAINING PROTEIN"/>
    <property type="match status" value="1"/>
</dbReference>
<name>N1R1Y6_AEGTA</name>
<evidence type="ECO:0000256" key="1">
    <source>
        <dbReference type="ARBA" id="ARBA00004906"/>
    </source>
</evidence>
<dbReference type="Pfam" id="PF00651">
    <property type="entry name" value="BTB"/>
    <property type="match status" value="1"/>
</dbReference>
<dbReference type="Gene3D" id="2.60.210.10">
    <property type="entry name" value="Apoptosis, Tumor Necrosis Factor Receptor Associated Protein 2, Chain A"/>
    <property type="match status" value="1"/>
</dbReference>
<comment type="similarity">
    <text evidence="2">Belongs to the Tdpoz family.</text>
</comment>
<dbReference type="SMART" id="SM00225">
    <property type="entry name" value="BTB"/>
    <property type="match status" value="1"/>
</dbReference>
<dbReference type="PANTHER" id="PTHR26379">
    <property type="entry name" value="BTB/POZ AND MATH DOMAIN-CONTAINING PROTEIN 1"/>
    <property type="match status" value="1"/>
</dbReference>